<dbReference type="AlphaFoldDB" id="A0A4R8MG61"/>
<evidence type="ECO:0000256" key="4">
    <source>
        <dbReference type="ARBA" id="ARBA00022989"/>
    </source>
</evidence>
<dbReference type="Pfam" id="PF00672">
    <property type="entry name" value="HAMP"/>
    <property type="match status" value="1"/>
</dbReference>
<organism evidence="12 13">
    <name type="scientific">Aminivibrio pyruvatiphilus</name>
    <dbReference type="NCBI Taxonomy" id="1005740"/>
    <lineage>
        <taxon>Bacteria</taxon>
        <taxon>Thermotogati</taxon>
        <taxon>Synergistota</taxon>
        <taxon>Synergistia</taxon>
        <taxon>Synergistales</taxon>
        <taxon>Aminobacteriaceae</taxon>
        <taxon>Aminivibrio</taxon>
    </lineage>
</organism>
<dbReference type="SUPFAM" id="SSF103190">
    <property type="entry name" value="Sensory domain-like"/>
    <property type="match status" value="1"/>
</dbReference>
<dbReference type="InterPro" id="IPR003660">
    <property type="entry name" value="HAMP_dom"/>
</dbReference>
<feature type="domain" description="HAMP" evidence="11">
    <location>
        <begin position="306"/>
        <end position="358"/>
    </location>
</feature>
<evidence type="ECO:0000259" key="10">
    <source>
        <dbReference type="PROSITE" id="PS50111"/>
    </source>
</evidence>
<evidence type="ECO:0000256" key="1">
    <source>
        <dbReference type="ARBA" id="ARBA00004651"/>
    </source>
</evidence>
<accession>A0A4R8MG61</accession>
<keyword evidence="3 9" id="KW-0812">Transmembrane</keyword>
<dbReference type="InterPro" id="IPR033463">
    <property type="entry name" value="sCache_3"/>
</dbReference>
<evidence type="ECO:0000256" key="7">
    <source>
        <dbReference type="ARBA" id="ARBA00029447"/>
    </source>
</evidence>
<keyword evidence="2" id="KW-1003">Cell membrane</keyword>
<evidence type="ECO:0000256" key="8">
    <source>
        <dbReference type="PROSITE-ProRule" id="PRU00284"/>
    </source>
</evidence>
<dbReference type="SMART" id="SM00283">
    <property type="entry name" value="MA"/>
    <property type="match status" value="1"/>
</dbReference>
<dbReference type="GO" id="GO:0005886">
    <property type="term" value="C:plasma membrane"/>
    <property type="evidence" value="ECO:0007669"/>
    <property type="project" value="UniProtKB-SubCell"/>
</dbReference>
<dbReference type="EMBL" id="SORI01000003">
    <property type="protein sequence ID" value="TDY62896.1"/>
    <property type="molecule type" value="Genomic_DNA"/>
</dbReference>
<evidence type="ECO:0000256" key="3">
    <source>
        <dbReference type="ARBA" id="ARBA00022692"/>
    </source>
</evidence>
<feature type="transmembrane region" description="Helical" evidence="9">
    <location>
        <begin position="285"/>
        <end position="305"/>
    </location>
</feature>
<dbReference type="Pfam" id="PF17202">
    <property type="entry name" value="sCache_3_3"/>
    <property type="match status" value="1"/>
</dbReference>
<proteinExistence type="inferred from homology"/>
<comment type="caution">
    <text evidence="12">The sequence shown here is derived from an EMBL/GenBank/DDBJ whole genome shotgun (WGS) entry which is preliminary data.</text>
</comment>
<dbReference type="Proteomes" id="UP000295066">
    <property type="component" value="Unassembled WGS sequence"/>
</dbReference>
<dbReference type="PANTHER" id="PTHR32089">
    <property type="entry name" value="METHYL-ACCEPTING CHEMOTAXIS PROTEIN MCPB"/>
    <property type="match status" value="1"/>
</dbReference>
<evidence type="ECO:0000313" key="13">
    <source>
        <dbReference type="Proteomes" id="UP000295066"/>
    </source>
</evidence>
<evidence type="ECO:0000256" key="6">
    <source>
        <dbReference type="ARBA" id="ARBA00023224"/>
    </source>
</evidence>
<evidence type="ECO:0000313" key="12">
    <source>
        <dbReference type="EMBL" id="TDY62896.1"/>
    </source>
</evidence>
<protein>
    <submittedName>
        <fullName evidence="12">Methyl-accepting chemotaxis protein</fullName>
    </submittedName>
</protein>
<comment type="subcellular location">
    <subcellularLocation>
        <location evidence="1">Cell membrane</location>
        <topology evidence="1">Multi-pass membrane protein</topology>
    </subcellularLocation>
</comment>
<dbReference type="InterPro" id="IPR004089">
    <property type="entry name" value="MCPsignal_dom"/>
</dbReference>
<dbReference type="Gene3D" id="6.10.340.10">
    <property type="match status" value="1"/>
</dbReference>
<evidence type="ECO:0000259" key="11">
    <source>
        <dbReference type="PROSITE" id="PS50885"/>
    </source>
</evidence>
<evidence type="ECO:0000256" key="9">
    <source>
        <dbReference type="SAM" id="Phobius"/>
    </source>
</evidence>
<dbReference type="RefSeq" id="WP_166669990.1">
    <property type="nucleotide sequence ID" value="NZ_SORI01000003.1"/>
</dbReference>
<keyword evidence="13" id="KW-1185">Reference proteome</keyword>
<dbReference type="PANTHER" id="PTHR32089:SF112">
    <property type="entry name" value="LYSOZYME-LIKE PROTEIN-RELATED"/>
    <property type="match status" value="1"/>
</dbReference>
<dbReference type="Gene3D" id="1.20.120.30">
    <property type="entry name" value="Aspartate receptor, ligand-binding domain"/>
    <property type="match status" value="1"/>
</dbReference>
<dbReference type="SMART" id="SM00304">
    <property type="entry name" value="HAMP"/>
    <property type="match status" value="1"/>
</dbReference>
<sequence>MRVKSLRAKMMLFLGGLSLFSIVVVAAAGIWVTGRSFESDMERNALADAANVARLLENYKTQALAHVKNVASNPLLADAMKKGEFDGLRKVTVDLMKNGELEYLVVTDPRGKTLIRAHQPDVVPGPDDSISNQENIRQALDGNAFVGIEEGRVVKLSVRAGAPVRDSGGALLGAVSAGYVASQNSMVDQAKAMFRGEVSLFLGTERVASTLQGEDGKRLLGAVPEAESLLKDLSSPVLGTDPFLGASHVTSFAPLMGAKGTVIGLISVSLSREGAAAALLSNGKAIAGTTIGALAVVLLAGWFFARSLARPLQGLRGLMAAAGSGDLTVYGEIGADDEISELTATFNQMVQRQSDTVERVRKASEELAAASEEISASASEVSHTAQDVAVNIAEVSGLAEKGSSSSLETNQVLLELSSLIQMAQQKGKDALDSSTVTLETARKGRDTVLHAVEAMDRIKALTEETEGRMDTLNDYSRQITTITDTITGIARQTNLLALNAAIEAARAGEAGRGFAVVADEVRILAEQSNKGAAEVAQLVQKIAENTTAAVEGIRGSRSEVDRGVSVVNGAGKALDDILSATESTEHAVSGIVSITDEEVASSEKIIALIASMNDVIKSTADRAEQVAAATEETTASMETIGAGTQELTAMATRLNDAVKVFRVQSATGLKLPDAELIKKAKSDHLLWKVRISNMLQGLDKVKPEDVNTHTECRLGKWYFSPDNPFKNDPAYRTMDDPHKEVHEAARKAAEAFARGDRKTAEQMFARLENSSRSVIRGLETLLKKTRT</sequence>
<dbReference type="Gene3D" id="3.30.450.20">
    <property type="entry name" value="PAS domain"/>
    <property type="match status" value="1"/>
</dbReference>
<dbReference type="GO" id="GO:0007165">
    <property type="term" value="P:signal transduction"/>
    <property type="evidence" value="ECO:0007669"/>
    <property type="project" value="UniProtKB-KW"/>
</dbReference>
<dbReference type="InterPro" id="IPR029151">
    <property type="entry name" value="Sensor-like_sf"/>
</dbReference>
<evidence type="ECO:0000256" key="5">
    <source>
        <dbReference type="ARBA" id="ARBA00023136"/>
    </source>
</evidence>
<dbReference type="PROSITE" id="PS50885">
    <property type="entry name" value="HAMP"/>
    <property type="match status" value="1"/>
</dbReference>
<dbReference type="PROSITE" id="PS50111">
    <property type="entry name" value="CHEMOTAXIS_TRANSDUC_2"/>
    <property type="match status" value="1"/>
</dbReference>
<comment type="similarity">
    <text evidence="7">Belongs to the methyl-accepting chemotaxis (MCP) protein family.</text>
</comment>
<dbReference type="InterPro" id="IPR025991">
    <property type="entry name" value="Chemoreceptor_zinc-bind_dom"/>
</dbReference>
<keyword evidence="6 8" id="KW-0807">Transducer</keyword>
<feature type="domain" description="Methyl-accepting transducer" evidence="10">
    <location>
        <begin position="377"/>
        <end position="613"/>
    </location>
</feature>
<reference evidence="12 13" key="1">
    <citation type="submission" date="2019-03" db="EMBL/GenBank/DDBJ databases">
        <title>Genomic Encyclopedia of Type Strains, Phase IV (KMG-IV): sequencing the most valuable type-strain genomes for metagenomic binning, comparative biology and taxonomic classification.</title>
        <authorList>
            <person name="Goeker M."/>
        </authorList>
    </citation>
    <scope>NUCLEOTIDE SEQUENCE [LARGE SCALE GENOMIC DNA]</scope>
    <source>
        <strain evidence="12 13">DSM 25964</strain>
    </source>
</reference>
<evidence type="ECO:0000256" key="2">
    <source>
        <dbReference type="ARBA" id="ARBA00022475"/>
    </source>
</evidence>
<dbReference type="SUPFAM" id="SSF58104">
    <property type="entry name" value="Methyl-accepting chemotaxis protein (MCP) signaling domain"/>
    <property type="match status" value="1"/>
</dbReference>
<gene>
    <name evidence="12" type="ORF">C8D99_103116</name>
</gene>
<keyword evidence="4 9" id="KW-1133">Transmembrane helix</keyword>
<dbReference type="Pfam" id="PF13682">
    <property type="entry name" value="CZB"/>
    <property type="match status" value="1"/>
</dbReference>
<keyword evidence="5 9" id="KW-0472">Membrane</keyword>
<name>A0A4R8MG61_9BACT</name>
<dbReference type="CDD" id="cd06225">
    <property type="entry name" value="HAMP"/>
    <property type="match status" value="1"/>
</dbReference>
<dbReference type="Pfam" id="PF00015">
    <property type="entry name" value="MCPsignal"/>
    <property type="match status" value="1"/>
</dbReference>
<dbReference type="Gene3D" id="1.10.287.950">
    <property type="entry name" value="Methyl-accepting chemotaxis protein"/>
    <property type="match status" value="1"/>
</dbReference>